<gene>
    <name evidence="9" type="ORF">GWI33_013676</name>
</gene>
<accession>A0A834I617</accession>
<comment type="subcellular location">
    <subcellularLocation>
        <location evidence="1">Golgi apparatus membrane</location>
        <topology evidence="1">Peripheral membrane protein</topology>
    </subcellularLocation>
</comment>
<dbReference type="GO" id="GO:0017119">
    <property type="term" value="C:Golgi transport complex"/>
    <property type="evidence" value="ECO:0007669"/>
    <property type="project" value="InterPro"/>
</dbReference>
<evidence type="ECO:0000256" key="4">
    <source>
        <dbReference type="ARBA" id="ARBA00022448"/>
    </source>
</evidence>
<dbReference type="EMBL" id="JAACXV010013355">
    <property type="protein sequence ID" value="KAF7273634.1"/>
    <property type="molecule type" value="Genomic_DNA"/>
</dbReference>
<comment type="similarity">
    <text evidence="2">Belongs to the COG8 family.</text>
</comment>
<sequence length="554" mass="64626">MDEEKVKLLTLTFPDGLPNEWIYDENFKKYLSKIGGYKVEDLSKEPNRLKEDYNNIQDQTQDLAVTNYKTFIETAECSKDLFSQFNTIESTLNELLVDIPCFQENCTKFSEITSQISHLRKLNSLTLTRNAQLLEILELPQLMNSFINDGLYEDALELATYVRKLCGKFSDIKIFQDILKDVNRSWYYLLHQLLSQLKQDLSLPKCLQIVGHLRRMEFFTELELKLKFLQARGHWLEQCLKYIPKEDYSHHLKKTIELTRVNLFNIITQYKAIFNDEDLLPMSSLKNNYNSNSIFYTWINDKITDFLSTLEEDLKYANSVDTFLEQCMYFGASFSKVGCDFRPLLIQIFTKQIRENFQNSINRATCVFEKSIENFTLINKNLPNIPWKNKDDDPLHPPDSILEFYPLAEYSNNILRTFNEFKLCAPIGLVNVIVDSLERSLMFIAKAILVLHSQEQQAFTNSSKDAFTRLCMSFSDDLIPYLQKCLHIIFPPNKISMKLGINIQTLQEQGITFLNKDIIIEPVRHLLPLKVEPIFELNDAQEDVTIAPCERLTA</sequence>
<evidence type="ECO:0000256" key="3">
    <source>
        <dbReference type="ARBA" id="ARBA00020983"/>
    </source>
</evidence>
<comment type="caution">
    <text evidence="9">The sequence shown here is derived from an EMBL/GenBank/DDBJ whole genome shotgun (WGS) entry which is preliminary data.</text>
</comment>
<dbReference type="InterPro" id="IPR007255">
    <property type="entry name" value="COG8"/>
</dbReference>
<keyword evidence="5" id="KW-0653">Protein transport</keyword>
<keyword evidence="6" id="KW-0333">Golgi apparatus</keyword>
<dbReference type="InterPro" id="IPR016159">
    <property type="entry name" value="Cullin_repeat-like_dom_sf"/>
</dbReference>
<proteinExistence type="inferred from homology"/>
<evidence type="ECO:0000256" key="8">
    <source>
        <dbReference type="ARBA" id="ARBA00031347"/>
    </source>
</evidence>
<organism evidence="9 10">
    <name type="scientific">Rhynchophorus ferrugineus</name>
    <name type="common">Red palm weevil</name>
    <name type="synonym">Curculio ferrugineus</name>
    <dbReference type="NCBI Taxonomy" id="354439"/>
    <lineage>
        <taxon>Eukaryota</taxon>
        <taxon>Metazoa</taxon>
        <taxon>Ecdysozoa</taxon>
        <taxon>Arthropoda</taxon>
        <taxon>Hexapoda</taxon>
        <taxon>Insecta</taxon>
        <taxon>Pterygota</taxon>
        <taxon>Neoptera</taxon>
        <taxon>Endopterygota</taxon>
        <taxon>Coleoptera</taxon>
        <taxon>Polyphaga</taxon>
        <taxon>Cucujiformia</taxon>
        <taxon>Curculionidae</taxon>
        <taxon>Dryophthorinae</taxon>
        <taxon>Rhynchophorus</taxon>
    </lineage>
</organism>
<keyword evidence="10" id="KW-1185">Reference proteome</keyword>
<dbReference type="GO" id="GO:0006891">
    <property type="term" value="P:intra-Golgi vesicle-mediated transport"/>
    <property type="evidence" value="ECO:0007669"/>
    <property type="project" value="TreeGrafter"/>
</dbReference>
<evidence type="ECO:0000256" key="7">
    <source>
        <dbReference type="ARBA" id="ARBA00023136"/>
    </source>
</evidence>
<dbReference type="OrthoDB" id="1661054at2759"/>
<evidence type="ECO:0000313" key="9">
    <source>
        <dbReference type="EMBL" id="KAF7273634.1"/>
    </source>
</evidence>
<dbReference type="GO" id="GO:0000139">
    <property type="term" value="C:Golgi membrane"/>
    <property type="evidence" value="ECO:0007669"/>
    <property type="project" value="UniProtKB-SubCell"/>
</dbReference>
<name>A0A834I617_RHYFE</name>
<protein>
    <recommendedName>
        <fullName evidence="3">Conserved oligomeric Golgi complex subunit 8</fullName>
    </recommendedName>
    <alternativeName>
        <fullName evidence="8">Component of oligomeric Golgi complex 8</fullName>
    </alternativeName>
</protein>
<evidence type="ECO:0000256" key="1">
    <source>
        <dbReference type="ARBA" id="ARBA00004395"/>
    </source>
</evidence>
<evidence type="ECO:0000313" key="10">
    <source>
        <dbReference type="Proteomes" id="UP000625711"/>
    </source>
</evidence>
<dbReference type="Pfam" id="PF04124">
    <property type="entry name" value="Dor1"/>
    <property type="match status" value="1"/>
</dbReference>
<dbReference type="AlphaFoldDB" id="A0A834I617"/>
<keyword evidence="7" id="KW-0472">Membrane</keyword>
<evidence type="ECO:0000256" key="5">
    <source>
        <dbReference type="ARBA" id="ARBA00022927"/>
    </source>
</evidence>
<dbReference type="Proteomes" id="UP000625711">
    <property type="component" value="Unassembled WGS sequence"/>
</dbReference>
<dbReference type="GO" id="GO:0015031">
    <property type="term" value="P:protein transport"/>
    <property type="evidence" value="ECO:0007669"/>
    <property type="project" value="UniProtKB-KW"/>
</dbReference>
<reference evidence="9" key="1">
    <citation type="submission" date="2020-08" db="EMBL/GenBank/DDBJ databases">
        <title>Genome sequencing and assembly of the red palm weevil Rhynchophorus ferrugineus.</title>
        <authorList>
            <person name="Dias G.B."/>
            <person name="Bergman C.M."/>
            <person name="Manee M."/>
        </authorList>
    </citation>
    <scope>NUCLEOTIDE SEQUENCE</scope>
    <source>
        <strain evidence="9">AA-2017</strain>
        <tissue evidence="9">Whole larva</tissue>
    </source>
</reference>
<evidence type="ECO:0000256" key="6">
    <source>
        <dbReference type="ARBA" id="ARBA00023034"/>
    </source>
</evidence>
<dbReference type="PANTHER" id="PTHR21311">
    <property type="entry name" value="CONSERVED OLIGOMERIC GOLGI COMPLEX COMPONENT 8"/>
    <property type="match status" value="1"/>
</dbReference>
<dbReference type="SUPFAM" id="SSF74788">
    <property type="entry name" value="Cullin repeat-like"/>
    <property type="match status" value="1"/>
</dbReference>
<evidence type="ECO:0000256" key="2">
    <source>
        <dbReference type="ARBA" id="ARBA00006419"/>
    </source>
</evidence>
<keyword evidence="4" id="KW-0813">Transport</keyword>
<dbReference type="PANTHER" id="PTHR21311:SF0">
    <property type="entry name" value="CONSERVED OLIGOMERIC GOLGI COMPLEX SUBUNIT 8"/>
    <property type="match status" value="1"/>
</dbReference>